<proteinExistence type="predicted"/>
<dbReference type="OrthoDB" id="10741at2157"/>
<dbReference type="InterPro" id="IPR039760">
    <property type="entry name" value="MOFRL_protein"/>
</dbReference>
<dbReference type="GeneID" id="56037444"/>
<dbReference type="InterPro" id="IPR007835">
    <property type="entry name" value="MOFRL"/>
</dbReference>
<evidence type="ECO:0000313" key="4">
    <source>
        <dbReference type="Proteomes" id="UP000509626"/>
    </source>
</evidence>
<dbReference type="Pfam" id="PF05161">
    <property type="entry name" value="MOFRL"/>
    <property type="match status" value="1"/>
</dbReference>
<keyword evidence="4" id="KW-1185">Reference proteome</keyword>
<dbReference type="InterPro" id="IPR037035">
    <property type="entry name" value="GK-like_C_sf"/>
</dbReference>
<organism evidence="3 4">
    <name type="scientific">Halorarum salinum</name>
    <dbReference type="NCBI Taxonomy" id="2743089"/>
    <lineage>
        <taxon>Archaea</taxon>
        <taxon>Methanobacteriati</taxon>
        <taxon>Methanobacteriota</taxon>
        <taxon>Stenosarchaea group</taxon>
        <taxon>Halobacteria</taxon>
        <taxon>Halobacteriales</taxon>
        <taxon>Haloferacaceae</taxon>
        <taxon>Halorarum</taxon>
    </lineage>
</organism>
<name>A0A7D5QAT3_9EURY</name>
<protein>
    <submittedName>
        <fullName evidence="3">DUF4147 domain-containing protein</fullName>
    </submittedName>
</protein>
<accession>A0A7D5QAT3</accession>
<evidence type="ECO:0000259" key="2">
    <source>
        <dbReference type="Pfam" id="PF13660"/>
    </source>
</evidence>
<dbReference type="Gene3D" id="3.40.1480.10">
    <property type="entry name" value="MOFRL domain"/>
    <property type="match status" value="1"/>
</dbReference>
<evidence type="ECO:0000259" key="1">
    <source>
        <dbReference type="Pfam" id="PF05161"/>
    </source>
</evidence>
<evidence type="ECO:0000313" key="3">
    <source>
        <dbReference type="EMBL" id="QLG61719.1"/>
    </source>
</evidence>
<reference evidence="3 4" key="1">
    <citation type="submission" date="2020-06" db="EMBL/GenBank/DDBJ databases">
        <title>NJ-3-1, isolated from saline soil.</title>
        <authorList>
            <person name="Cui H.L."/>
            <person name="Shi X."/>
        </authorList>
    </citation>
    <scope>NUCLEOTIDE SEQUENCE [LARGE SCALE GENOMIC DNA]</scope>
    <source>
        <strain evidence="3 4">NJ-3-1</strain>
    </source>
</reference>
<dbReference type="InterPro" id="IPR038614">
    <property type="entry name" value="GK_N_sf"/>
</dbReference>
<dbReference type="KEGG" id="halu:HUG12_08255"/>
<dbReference type="AlphaFoldDB" id="A0A7D5QAT3"/>
<dbReference type="InterPro" id="IPR025286">
    <property type="entry name" value="MOFRL_assoc_dom"/>
</dbReference>
<gene>
    <name evidence="3" type="ORF">HUG12_08255</name>
</gene>
<dbReference type="PANTHER" id="PTHR12227">
    <property type="entry name" value="GLYCERATE KINASE"/>
    <property type="match status" value="1"/>
</dbReference>
<dbReference type="Pfam" id="PF13660">
    <property type="entry name" value="DUF4147"/>
    <property type="match status" value="1"/>
</dbReference>
<dbReference type="GO" id="GO:0008887">
    <property type="term" value="F:glycerate kinase activity"/>
    <property type="evidence" value="ECO:0007669"/>
    <property type="project" value="InterPro"/>
</dbReference>
<dbReference type="PANTHER" id="PTHR12227:SF0">
    <property type="entry name" value="GLYCERATE KINASE"/>
    <property type="match status" value="1"/>
</dbReference>
<dbReference type="EMBL" id="CP058579">
    <property type="protein sequence ID" value="QLG61719.1"/>
    <property type="molecule type" value="Genomic_DNA"/>
</dbReference>
<dbReference type="Gene3D" id="3.40.50.10180">
    <property type="entry name" value="Glycerate kinase, MOFRL-like N-terminal domain"/>
    <property type="match status" value="1"/>
</dbReference>
<feature type="domain" description="MOFRL" evidence="1">
    <location>
        <begin position="336"/>
        <end position="442"/>
    </location>
</feature>
<dbReference type="RefSeq" id="WP_179268304.1">
    <property type="nucleotide sequence ID" value="NZ_CP058579.1"/>
</dbReference>
<dbReference type="GO" id="GO:0005737">
    <property type="term" value="C:cytoplasm"/>
    <property type="evidence" value="ECO:0007669"/>
    <property type="project" value="TreeGrafter"/>
</dbReference>
<feature type="domain" description="MOFRL-associated" evidence="2">
    <location>
        <begin position="20"/>
        <end position="252"/>
    </location>
</feature>
<sequence>MIERTESLTDHGNERARRDLLAIAERSLERVHPSNTVAAHVRRDGDRLVVDGEEYDLTSIDGVSVIGAGKGSVAVVEALQAALDRDVSAGIVAEKAGQERPLPGVDVVGSGHPIPDETGLEAGRRAREIADRAGSDDLVFVCITGGASAQLVSPPPAVPLVALAETTDRLLRAGLPIDEINAVRKHLSRIKGGRLAERLAPATAVTLVVVDEVAGEPWGPTVADGSTAADAVDALKRRGLWAEIPDPVRTYLRRPEGSASVAPPSPDRIGALPAQYVVLANAATLCEAAAEEAAALGYDDLILSTGVEGESRDVGTALASVAVEAATYDRPAPTPCVLVSGGETTVTVPDDAGEGGPNQEFALSVALELADRESVTALALGTDGTDGPTDVAGGLVDGTTVPRLRERGVDPFTHLRRHDSSVPLRRANDAVYTGETGTNLMDLRLFLVTE</sequence>
<dbReference type="Proteomes" id="UP000509626">
    <property type="component" value="Chromosome"/>
</dbReference>
<dbReference type="SUPFAM" id="SSF82544">
    <property type="entry name" value="GckA/TtuD-like"/>
    <property type="match status" value="1"/>
</dbReference>